<dbReference type="PANTHER" id="PTHR21461:SF69">
    <property type="entry name" value="GLYCOSYLTRANSFERASE FAMILY 92 PROTEIN"/>
    <property type="match status" value="1"/>
</dbReference>
<comment type="caution">
    <text evidence="7">The sequence shown here is derived from an EMBL/GenBank/DDBJ whole genome shotgun (WGS) entry which is preliminary data.</text>
</comment>
<sequence>MLRRMFPPKLLSKMRISPVAPQSGRAGVAAVLMVRNEALNIEEWARFHLAAGIDHVICYDDGSTDETVAILQDVLGDRLSLFPWQQRLYSGDTGQELHNQLLGYGHALANFGGRFRWMACIDADEFLVPKQADSLSEALAHLEHCGQISLPWHNFGRNGHEKRPKQGTVQSYTRRVADPMSGVRGVTNFKTIVDPCRVTALKVHSYEVDGKAITWNDRGEEFAIKDRTGRDFYATDHIQLNHYYSRSEEDVLAKIANGPIQTTAAERHTARIRRAVDRIEAEEVEDRCALDFLDRIKAG</sequence>
<dbReference type="Gene3D" id="3.90.550.10">
    <property type="entry name" value="Spore Coat Polysaccharide Biosynthesis Protein SpsA, Chain A"/>
    <property type="match status" value="1"/>
</dbReference>
<proteinExistence type="predicted"/>
<dbReference type="GO" id="GO:0016020">
    <property type="term" value="C:membrane"/>
    <property type="evidence" value="ECO:0007669"/>
    <property type="project" value="UniProtKB-SubCell"/>
</dbReference>
<evidence type="ECO:0000256" key="1">
    <source>
        <dbReference type="ARBA" id="ARBA00004167"/>
    </source>
</evidence>
<keyword evidence="4" id="KW-0812">Transmembrane</keyword>
<keyword evidence="5" id="KW-1133">Transmembrane helix</keyword>
<evidence type="ECO:0000256" key="5">
    <source>
        <dbReference type="ARBA" id="ARBA00022989"/>
    </source>
</evidence>
<dbReference type="RefSeq" id="WP_051597889.1">
    <property type="nucleotide sequence ID" value="NZ_AQQY01000001.1"/>
</dbReference>
<dbReference type="InterPro" id="IPR029044">
    <property type="entry name" value="Nucleotide-diphossugar_trans"/>
</dbReference>
<reference evidence="7 8" key="1">
    <citation type="submission" date="2013-04" db="EMBL/GenBank/DDBJ databases">
        <title>Shimia sp. 22II-S11-Z10 Genome Sequencing.</title>
        <authorList>
            <person name="Lai Q."/>
            <person name="Li G."/>
            <person name="Shao Z."/>
        </authorList>
    </citation>
    <scope>NUCLEOTIDE SEQUENCE [LARGE SCALE GENOMIC DNA]</scope>
    <source>
        <strain evidence="8">22II-S11-Z10</strain>
    </source>
</reference>
<dbReference type="GO" id="GO:0005737">
    <property type="term" value="C:cytoplasm"/>
    <property type="evidence" value="ECO:0007669"/>
    <property type="project" value="TreeGrafter"/>
</dbReference>
<dbReference type="eggNOG" id="COG0463">
    <property type="taxonomic scope" value="Bacteria"/>
</dbReference>
<dbReference type="AlphaFoldDB" id="A0A058ZPG8"/>
<evidence type="ECO:0000313" key="8">
    <source>
        <dbReference type="Proteomes" id="UP000024836"/>
    </source>
</evidence>
<keyword evidence="2" id="KW-0328">Glycosyltransferase</keyword>
<keyword evidence="8" id="KW-1185">Reference proteome</keyword>
<organism evidence="7 8">
    <name type="scientific">Actibacterium atlanticum</name>
    <dbReference type="NCBI Taxonomy" id="1461693"/>
    <lineage>
        <taxon>Bacteria</taxon>
        <taxon>Pseudomonadati</taxon>
        <taxon>Pseudomonadota</taxon>
        <taxon>Alphaproteobacteria</taxon>
        <taxon>Rhodobacterales</taxon>
        <taxon>Roseobacteraceae</taxon>
        <taxon>Actibacterium</taxon>
    </lineage>
</organism>
<accession>A0A058ZPG8</accession>
<gene>
    <name evidence="7" type="ORF">ATO10_01975</name>
</gene>
<name>A0A058ZPG8_9RHOB</name>
<evidence type="ECO:0000313" key="7">
    <source>
        <dbReference type="EMBL" id="KCV83489.1"/>
    </source>
</evidence>
<keyword evidence="3" id="KW-0808">Transferase</keyword>
<dbReference type="SUPFAM" id="SSF53448">
    <property type="entry name" value="Nucleotide-diphospho-sugar transferases"/>
    <property type="match status" value="1"/>
</dbReference>
<dbReference type="Proteomes" id="UP000024836">
    <property type="component" value="Unassembled WGS sequence"/>
</dbReference>
<evidence type="ECO:0000256" key="4">
    <source>
        <dbReference type="ARBA" id="ARBA00022692"/>
    </source>
</evidence>
<keyword evidence="6" id="KW-0472">Membrane</keyword>
<protein>
    <submittedName>
        <fullName evidence="7">Uncharacterized protein</fullName>
    </submittedName>
</protein>
<dbReference type="GO" id="GO:0016757">
    <property type="term" value="F:glycosyltransferase activity"/>
    <property type="evidence" value="ECO:0007669"/>
    <property type="project" value="UniProtKB-KW"/>
</dbReference>
<dbReference type="PANTHER" id="PTHR21461">
    <property type="entry name" value="GLYCOSYLTRANSFERASE FAMILY 92 PROTEIN"/>
    <property type="match status" value="1"/>
</dbReference>
<dbReference type="OrthoDB" id="1997677at2"/>
<comment type="subcellular location">
    <subcellularLocation>
        <location evidence="1">Membrane</location>
        <topology evidence="1">Single-pass membrane protein</topology>
    </subcellularLocation>
</comment>
<dbReference type="InterPro" id="IPR008166">
    <property type="entry name" value="Glyco_transf_92"/>
</dbReference>
<dbReference type="EMBL" id="AQQY01000001">
    <property type="protein sequence ID" value="KCV83489.1"/>
    <property type="molecule type" value="Genomic_DNA"/>
</dbReference>
<dbReference type="STRING" id="1461693.ATO10_01975"/>
<dbReference type="Pfam" id="PF01697">
    <property type="entry name" value="Glyco_transf_92"/>
    <property type="match status" value="1"/>
</dbReference>
<evidence type="ECO:0000256" key="3">
    <source>
        <dbReference type="ARBA" id="ARBA00022679"/>
    </source>
</evidence>
<evidence type="ECO:0000256" key="6">
    <source>
        <dbReference type="ARBA" id="ARBA00023136"/>
    </source>
</evidence>
<evidence type="ECO:0000256" key="2">
    <source>
        <dbReference type="ARBA" id="ARBA00022676"/>
    </source>
</evidence>